<evidence type="ECO:0000256" key="5">
    <source>
        <dbReference type="ARBA" id="ARBA00022833"/>
    </source>
</evidence>
<dbReference type="InterPro" id="IPR017907">
    <property type="entry name" value="Znf_RING_CS"/>
</dbReference>
<dbReference type="FunFam" id="3.30.40.10:FF:000037">
    <property type="entry name" value="Cdk-activating kinase assembly factor MAT1, centre"/>
    <property type="match status" value="1"/>
</dbReference>
<name>A0A2V1DS76_9PLEO</name>
<dbReference type="InterPro" id="IPR001841">
    <property type="entry name" value="Znf_RING"/>
</dbReference>
<dbReference type="InterPro" id="IPR013083">
    <property type="entry name" value="Znf_RING/FYVE/PHD"/>
</dbReference>
<dbReference type="PROSITE" id="PS50089">
    <property type="entry name" value="ZF_RING_2"/>
    <property type="match status" value="1"/>
</dbReference>
<protein>
    <recommendedName>
        <fullName evidence="2">RNA polymerase II transcription factor B subunit 3</fullName>
    </recommendedName>
    <alternativeName>
        <fullName evidence="8">RNA polymerase II transcription factor B 38 kDa subunit</fullName>
    </alternativeName>
    <alternativeName>
        <fullName evidence="7">RNA polymerase II transcription factor B p38 subunit</fullName>
    </alternativeName>
</protein>
<evidence type="ECO:0000256" key="1">
    <source>
        <dbReference type="ARBA" id="ARBA00004123"/>
    </source>
</evidence>
<dbReference type="EMBL" id="KZ805367">
    <property type="protein sequence ID" value="PVI00846.1"/>
    <property type="molecule type" value="Genomic_DNA"/>
</dbReference>
<feature type="domain" description="RING-type" evidence="11">
    <location>
        <begin position="57"/>
        <end position="100"/>
    </location>
</feature>
<dbReference type="CDD" id="cd16573">
    <property type="entry name" value="RING-HC_TFB3-like"/>
    <property type="match status" value="1"/>
</dbReference>
<dbReference type="Gene3D" id="3.30.40.10">
    <property type="entry name" value="Zinc/RING finger domain, C3HC4 (zinc finger)"/>
    <property type="match status" value="1"/>
</dbReference>
<evidence type="ECO:0000256" key="9">
    <source>
        <dbReference type="PROSITE-ProRule" id="PRU00175"/>
    </source>
</evidence>
<feature type="region of interest" description="Disordered" evidence="10">
    <location>
        <begin position="1"/>
        <end position="54"/>
    </location>
</feature>
<evidence type="ECO:0000256" key="8">
    <source>
        <dbReference type="ARBA" id="ARBA00033277"/>
    </source>
</evidence>
<feature type="compositionally biased region" description="Low complexity" evidence="10">
    <location>
        <begin position="22"/>
        <end position="40"/>
    </location>
</feature>
<evidence type="ECO:0000256" key="6">
    <source>
        <dbReference type="ARBA" id="ARBA00023242"/>
    </source>
</evidence>
<dbReference type="Pfam" id="PF06391">
    <property type="entry name" value="MAT1"/>
    <property type="match status" value="1"/>
</dbReference>
<keyword evidence="13" id="KW-1185">Reference proteome</keyword>
<evidence type="ECO:0000313" key="12">
    <source>
        <dbReference type="EMBL" id="PVI00846.1"/>
    </source>
</evidence>
<dbReference type="Proteomes" id="UP000244855">
    <property type="component" value="Unassembled WGS sequence"/>
</dbReference>
<dbReference type="GO" id="GO:0006289">
    <property type="term" value="P:nucleotide-excision repair"/>
    <property type="evidence" value="ECO:0007669"/>
    <property type="project" value="InterPro"/>
</dbReference>
<evidence type="ECO:0000256" key="4">
    <source>
        <dbReference type="ARBA" id="ARBA00022771"/>
    </source>
</evidence>
<evidence type="ECO:0000259" key="11">
    <source>
        <dbReference type="PROSITE" id="PS50089"/>
    </source>
</evidence>
<comment type="subcellular location">
    <subcellularLocation>
        <location evidence="1">Nucleus</location>
    </subcellularLocation>
</comment>
<dbReference type="PANTHER" id="PTHR12683">
    <property type="entry name" value="CDK-ACTIVATING KINASE ASSEMBLY FACTOR MAT1"/>
    <property type="match status" value="1"/>
</dbReference>
<keyword evidence="5" id="KW-0862">Zinc</keyword>
<evidence type="ECO:0000256" key="10">
    <source>
        <dbReference type="SAM" id="MobiDB-lite"/>
    </source>
</evidence>
<dbReference type="OrthoDB" id="5963at2759"/>
<dbReference type="InterPro" id="IPR015877">
    <property type="entry name" value="MAT1_centre"/>
</dbReference>
<dbReference type="STRING" id="97972.A0A2V1DS76"/>
<dbReference type="InterPro" id="IPR004575">
    <property type="entry name" value="MAT1/Tfb3"/>
</dbReference>
<dbReference type="PANTHER" id="PTHR12683:SF13">
    <property type="entry name" value="CDK-ACTIVATING KINASE ASSEMBLY FACTOR MAT1"/>
    <property type="match status" value="1"/>
</dbReference>
<evidence type="ECO:0000256" key="2">
    <source>
        <dbReference type="ARBA" id="ARBA00022257"/>
    </source>
</evidence>
<keyword evidence="4 9" id="KW-0863">Zinc-finger</keyword>
<dbReference type="GO" id="GO:0008270">
    <property type="term" value="F:zinc ion binding"/>
    <property type="evidence" value="ECO:0007669"/>
    <property type="project" value="UniProtKB-KW"/>
</dbReference>
<organism evidence="12 13">
    <name type="scientific">Periconia macrospinosa</name>
    <dbReference type="NCBI Taxonomy" id="97972"/>
    <lineage>
        <taxon>Eukaryota</taxon>
        <taxon>Fungi</taxon>
        <taxon>Dikarya</taxon>
        <taxon>Ascomycota</taxon>
        <taxon>Pezizomycotina</taxon>
        <taxon>Dothideomycetes</taxon>
        <taxon>Pleosporomycetidae</taxon>
        <taxon>Pleosporales</taxon>
        <taxon>Massarineae</taxon>
        <taxon>Periconiaceae</taxon>
        <taxon>Periconia</taxon>
    </lineage>
</organism>
<evidence type="ECO:0000256" key="3">
    <source>
        <dbReference type="ARBA" id="ARBA00022723"/>
    </source>
</evidence>
<dbReference type="GO" id="GO:0006357">
    <property type="term" value="P:regulation of transcription by RNA polymerase II"/>
    <property type="evidence" value="ECO:0007669"/>
    <property type="project" value="TreeGrafter"/>
</dbReference>
<keyword evidence="6" id="KW-0539">Nucleus</keyword>
<dbReference type="GO" id="GO:0070985">
    <property type="term" value="C:transcription factor TFIIK complex"/>
    <property type="evidence" value="ECO:0007669"/>
    <property type="project" value="UniProtKB-ARBA"/>
</dbReference>
<sequence>MSRAASRAPGANKRLAEDGGASQSFLSSSLRKLSLQQSQQHDPQSASRPADSSSDICNVCKSSRYLNPNMRFLVNPECYHKMCESCVDRIFTHGPAPCPIAGCNKTLRKAKFRTQTFEDLKIEREVDIRRRVAKAMNKEESDFERLIDYNNYLETVEEITWNLILRIDVDETERKLRLWEDAQKAELNPNATFRRIADQPEASQLSEGSHVVLKKGGTQRKALAASSGNTPDPFAVDESGKRDTGFVFQGLKKRKAPPAEKPFDPFDGWSIEPQQYTLQEVHDYKWLTAYDSDPAYYVGGWDTRDYYSRMMEEAFGGMCVFLEDEKVRPLGSGSVEIGTQNAASVAQGMKDVVMDDVF</sequence>
<dbReference type="AlphaFoldDB" id="A0A2V1DS76"/>
<dbReference type="Pfam" id="PF17121">
    <property type="entry name" value="zf-C3HC4_5"/>
    <property type="match status" value="1"/>
</dbReference>
<keyword evidence="3" id="KW-0479">Metal-binding</keyword>
<dbReference type="SUPFAM" id="SSF57850">
    <property type="entry name" value="RING/U-box"/>
    <property type="match status" value="1"/>
</dbReference>
<gene>
    <name evidence="12" type="ORF">DM02DRAFT_655088</name>
</gene>
<proteinExistence type="predicted"/>
<dbReference type="NCBIfam" id="TIGR00570">
    <property type="entry name" value="cdk7"/>
    <property type="match status" value="1"/>
</dbReference>
<dbReference type="GO" id="GO:0061575">
    <property type="term" value="F:cyclin-dependent protein serine/threonine kinase activator activity"/>
    <property type="evidence" value="ECO:0007669"/>
    <property type="project" value="InterPro"/>
</dbReference>
<accession>A0A2V1DS76</accession>
<feature type="compositionally biased region" description="Polar residues" evidence="10">
    <location>
        <begin position="41"/>
        <end position="54"/>
    </location>
</feature>
<dbReference type="PROSITE" id="PS00518">
    <property type="entry name" value="ZF_RING_1"/>
    <property type="match status" value="1"/>
</dbReference>
<evidence type="ECO:0000313" key="13">
    <source>
        <dbReference type="Proteomes" id="UP000244855"/>
    </source>
</evidence>
<evidence type="ECO:0000256" key="7">
    <source>
        <dbReference type="ARBA" id="ARBA00029873"/>
    </source>
</evidence>
<reference evidence="12 13" key="1">
    <citation type="journal article" date="2018" name="Sci. Rep.">
        <title>Comparative genomics provides insights into the lifestyle and reveals functional heterogeneity of dark septate endophytic fungi.</title>
        <authorList>
            <person name="Knapp D.G."/>
            <person name="Nemeth J.B."/>
            <person name="Barry K."/>
            <person name="Hainaut M."/>
            <person name="Henrissat B."/>
            <person name="Johnson J."/>
            <person name="Kuo A."/>
            <person name="Lim J.H.P."/>
            <person name="Lipzen A."/>
            <person name="Nolan M."/>
            <person name="Ohm R.A."/>
            <person name="Tamas L."/>
            <person name="Grigoriev I.V."/>
            <person name="Spatafora J.W."/>
            <person name="Nagy L.G."/>
            <person name="Kovacs G.M."/>
        </authorList>
    </citation>
    <scope>NUCLEOTIDE SEQUENCE [LARGE SCALE GENOMIC DNA]</scope>
    <source>
        <strain evidence="12 13">DSE2036</strain>
    </source>
</reference>